<dbReference type="AlphaFoldDB" id="A0AAJ2NR28"/>
<dbReference type="InterPro" id="IPR027383">
    <property type="entry name" value="Znf_put"/>
</dbReference>
<accession>A0AAJ2NR28</accession>
<keyword evidence="3" id="KW-1133">Transmembrane helix</keyword>
<evidence type="ECO:0000256" key="1">
    <source>
        <dbReference type="ARBA" id="ARBA00024353"/>
    </source>
</evidence>
<dbReference type="EMBL" id="JAWJAY010000007">
    <property type="protein sequence ID" value="MDV2887046.1"/>
    <property type="molecule type" value="Genomic_DNA"/>
</dbReference>
<comment type="caution">
    <text evidence="5">The sequence shown here is derived from an EMBL/GenBank/DDBJ whole genome shotgun (WGS) entry which is preliminary data.</text>
</comment>
<evidence type="ECO:0000313" key="5">
    <source>
        <dbReference type="EMBL" id="MDV2887046.1"/>
    </source>
</evidence>
<keyword evidence="3" id="KW-0812">Transmembrane</keyword>
<dbReference type="Pfam" id="PF13490">
    <property type="entry name" value="zf-HC2"/>
    <property type="match status" value="1"/>
</dbReference>
<sequence>MMKCEQSYEQLIHKYLDGEATSTERQTLEKHLNECPHCMLHVRELKKAIAFVQSASHIEAPKDFTAKVMADLPQKKTTSKTKSTWKRWMKNHPILVAAAVFILLMSTSISTLWQGNNNDQISFTGSGNVQIDHESGRVIVPEGEVIDGDLVIRNGELVVEGEVRGNILLVNSQPYLASAGSVSGEIDEVDQVLDWVWYHTKTFFNEVLSIIQRDEQ</sequence>
<feature type="transmembrane region" description="Helical" evidence="3">
    <location>
        <begin position="94"/>
        <end position="113"/>
    </location>
</feature>
<reference evidence="5" key="1">
    <citation type="submission" date="2023-10" db="EMBL/GenBank/DDBJ databases">
        <title>Screening of Alkalihalophilus pseudofirmusBZ-TG-HK211 and Its Alleviation of Salt Stress on Rapeseed Growth.</title>
        <authorList>
            <person name="Zhao B."/>
            <person name="Guo T."/>
        </authorList>
    </citation>
    <scope>NUCLEOTIDE SEQUENCE</scope>
    <source>
        <strain evidence="5">BZ-TG-HK211</strain>
    </source>
</reference>
<gene>
    <name evidence="5" type="ORF">RYX45_17820</name>
</gene>
<keyword evidence="3" id="KW-0472">Membrane</keyword>
<proteinExistence type="inferred from homology"/>
<dbReference type="Gene3D" id="1.10.10.1320">
    <property type="entry name" value="Anti-sigma factor, zinc-finger domain"/>
    <property type="match status" value="1"/>
</dbReference>
<dbReference type="RefSeq" id="WP_331377429.1">
    <property type="nucleotide sequence ID" value="NZ_CP117835.1"/>
</dbReference>
<evidence type="ECO:0000256" key="2">
    <source>
        <dbReference type="ARBA" id="ARBA00024438"/>
    </source>
</evidence>
<evidence type="ECO:0000256" key="3">
    <source>
        <dbReference type="SAM" id="Phobius"/>
    </source>
</evidence>
<feature type="domain" description="Putative zinc-finger" evidence="4">
    <location>
        <begin position="7"/>
        <end position="38"/>
    </location>
</feature>
<comment type="similarity">
    <text evidence="1">Belongs to the zinc-associated anti-sigma factor (ZAS) superfamily. Anti-sigma-W factor family.</text>
</comment>
<dbReference type="Proteomes" id="UP001285636">
    <property type="component" value="Unassembled WGS sequence"/>
</dbReference>
<name>A0AAJ2NR28_ALKPS</name>
<organism evidence="5 6">
    <name type="scientific">Alkalihalophilus pseudofirmus</name>
    <name type="common">Bacillus pseudofirmus</name>
    <dbReference type="NCBI Taxonomy" id="79885"/>
    <lineage>
        <taxon>Bacteria</taxon>
        <taxon>Bacillati</taxon>
        <taxon>Bacillota</taxon>
        <taxon>Bacilli</taxon>
        <taxon>Bacillales</taxon>
        <taxon>Bacillaceae</taxon>
        <taxon>Alkalihalophilus</taxon>
    </lineage>
</organism>
<dbReference type="InterPro" id="IPR041916">
    <property type="entry name" value="Anti_sigma_zinc_sf"/>
</dbReference>
<evidence type="ECO:0000259" key="4">
    <source>
        <dbReference type="Pfam" id="PF13490"/>
    </source>
</evidence>
<protein>
    <recommendedName>
        <fullName evidence="2">Anti-sigma-W factor RsiW</fullName>
    </recommendedName>
</protein>
<evidence type="ECO:0000313" key="6">
    <source>
        <dbReference type="Proteomes" id="UP001285636"/>
    </source>
</evidence>